<dbReference type="EMBL" id="GGEC01019343">
    <property type="protein sequence ID" value="MBW99826.1"/>
    <property type="molecule type" value="Transcribed_RNA"/>
</dbReference>
<accession>A0A2P2K272</accession>
<reference evidence="2" key="1">
    <citation type="submission" date="2018-02" db="EMBL/GenBank/DDBJ databases">
        <title>Rhizophora mucronata_Transcriptome.</title>
        <authorList>
            <person name="Meera S.P."/>
            <person name="Sreeshan A."/>
            <person name="Augustine A."/>
        </authorList>
    </citation>
    <scope>NUCLEOTIDE SEQUENCE</scope>
    <source>
        <tissue evidence="2">Leaf</tissue>
    </source>
</reference>
<dbReference type="EMBL" id="GGEC01019342">
    <property type="protein sequence ID" value="MBW99825.1"/>
    <property type="molecule type" value="Transcribed_RNA"/>
</dbReference>
<name>A0A2P2K272_RHIMU</name>
<evidence type="ECO:0000313" key="2">
    <source>
        <dbReference type="EMBL" id="MBW99825.1"/>
    </source>
</evidence>
<protein>
    <submittedName>
        <fullName evidence="2">UBP1-associated protein 2A</fullName>
    </submittedName>
</protein>
<proteinExistence type="predicted"/>
<dbReference type="AlphaFoldDB" id="A0A2P2K272"/>
<sequence length="106" mass="10236">MAPAASSGSFNQGMATQGLNPALGQALTALIATQGTGLGINNLFGALGGAQMGQGGPPAGYGNQAAGGYGNQPVMQGGYVNPQMNTQMGQGGAGRSQQGGAPYTGY</sequence>
<feature type="region of interest" description="Disordered" evidence="1">
    <location>
        <begin position="77"/>
        <end position="106"/>
    </location>
</feature>
<evidence type="ECO:0000256" key="1">
    <source>
        <dbReference type="SAM" id="MobiDB-lite"/>
    </source>
</evidence>
<organism evidence="2">
    <name type="scientific">Rhizophora mucronata</name>
    <name type="common">Asiatic mangrove</name>
    <dbReference type="NCBI Taxonomy" id="61149"/>
    <lineage>
        <taxon>Eukaryota</taxon>
        <taxon>Viridiplantae</taxon>
        <taxon>Streptophyta</taxon>
        <taxon>Embryophyta</taxon>
        <taxon>Tracheophyta</taxon>
        <taxon>Spermatophyta</taxon>
        <taxon>Magnoliopsida</taxon>
        <taxon>eudicotyledons</taxon>
        <taxon>Gunneridae</taxon>
        <taxon>Pentapetalae</taxon>
        <taxon>rosids</taxon>
        <taxon>fabids</taxon>
        <taxon>Malpighiales</taxon>
        <taxon>Rhizophoraceae</taxon>
        <taxon>Rhizophora</taxon>
    </lineage>
</organism>